<accession>A0A8C6F7A8</accession>
<keyword evidence="7" id="KW-1185">Reference proteome</keyword>
<evidence type="ECO:0000256" key="2">
    <source>
        <dbReference type="SAM" id="Coils"/>
    </source>
</evidence>
<evidence type="ECO:0000256" key="1">
    <source>
        <dbReference type="ARBA" id="ARBA00061640"/>
    </source>
</evidence>
<dbReference type="Pfam" id="PF17489">
    <property type="entry name" value="Tnp_22_trimer"/>
    <property type="match status" value="1"/>
</dbReference>
<protein>
    <recommendedName>
        <fullName evidence="8">L1 transposable element RRM domain-containing protein</fullName>
    </recommendedName>
</protein>
<dbReference type="InterPro" id="IPR043636">
    <property type="entry name" value="L1_RRM_dom"/>
</dbReference>
<dbReference type="InterPro" id="IPR035301">
    <property type="entry name" value="L1_trimer"/>
</dbReference>
<feature type="domain" description="L1 transposable element dsRBD-like" evidence="5">
    <location>
        <begin position="235"/>
        <end position="299"/>
    </location>
</feature>
<proteinExistence type="inferred from homology"/>
<evidence type="ECO:0000313" key="7">
    <source>
        <dbReference type="Proteomes" id="UP000694561"/>
    </source>
</evidence>
<dbReference type="AlphaFoldDB" id="A0A8C6F7A8"/>
<organism evidence="6 7">
    <name type="scientific">Monodon monoceros</name>
    <name type="common">Narwhal</name>
    <name type="synonym">Ceratodon monodon</name>
    <dbReference type="NCBI Taxonomy" id="40151"/>
    <lineage>
        <taxon>Eukaryota</taxon>
        <taxon>Metazoa</taxon>
        <taxon>Chordata</taxon>
        <taxon>Craniata</taxon>
        <taxon>Vertebrata</taxon>
        <taxon>Euteleostomi</taxon>
        <taxon>Mammalia</taxon>
        <taxon>Eutheria</taxon>
        <taxon>Laurasiatheria</taxon>
        <taxon>Artiodactyla</taxon>
        <taxon>Whippomorpha</taxon>
        <taxon>Cetacea</taxon>
        <taxon>Odontoceti</taxon>
        <taxon>Monodontidae</taxon>
        <taxon>Monodon</taxon>
    </lineage>
</organism>
<dbReference type="InterPro" id="IPR042566">
    <property type="entry name" value="L1_C"/>
</dbReference>
<dbReference type="Ensembl" id="ENSMMNT00015017059.1">
    <property type="protein sequence ID" value="ENSMMNP00015015560.1"/>
    <property type="gene ID" value="ENSMMNG00015011458.1"/>
</dbReference>
<evidence type="ECO:0000313" key="6">
    <source>
        <dbReference type="Ensembl" id="ENSMMNP00015015560.1"/>
    </source>
</evidence>
<reference evidence="6" key="1">
    <citation type="submission" date="2025-08" db="UniProtKB">
        <authorList>
            <consortium name="Ensembl"/>
        </authorList>
    </citation>
    <scope>IDENTIFICATION</scope>
</reference>
<evidence type="ECO:0008006" key="8">
    <source>
        <dbReference type="Google" id="ProtNLM"/>
    </source>
</evidence>
<dbReference type="FunFam" id="3.30.70.1820:FF:000002">
    <property type="entry name" value="LINE-1 retrotransposable element ORF1 protein"/>
    <property type="match status" value="1"/>
</dbReference>
<name>A0A8C6F7A8_MONMO</name>
<dbReference type="PANTHER" id="PTHR11505">
    <property type="entry name" value="L1 TRANSPOSABLE ELEMENT-RELATED"/>
    <property type="match status" value="1"/>
</dbReference>
<dbReference type="Pfam" id="PF17490">
    <property type="entry name" value="Tnp_22_dsRBD"/>
    <property type="match status" value="1"/>
</dbReference>
<dbReference type="Pfam" id="PF02994">
    <property type="entry name" value="Transposase_22"/>
    <property type="match status" value="1"/>
</dbReference>
<reference evidence="6" key="2">
    <citation type="submission" date="2025-09" db="UniProtKB">
        <authorList>
            <consortium name="Ensembl"/>
        </authorList>
    </citation>
    <scope>IDENTIFICATION</scope>
</reference>
<keyword evidence="2" id="KW-0175">Coiled coil</keyword>
<dbReference type="GeneTree" id="ENSGT01050000244818"/>
<feature type="domain" description="L1 transposable element RRM" evidence="3">
    <location>
        <begin position="138"/>
        <end position="232"/>
    </location>
</feature>
<sequence>MKRQRAMYQMKERDKIPEKQLNEVEIGNLPEKEFRIMIVKMIQDLGKTMEAKIEKMQEMFNEDLEKLKNKQTEMNNTITEMKNTLEGINSRITEAEERISDLENRMMEFTATEQNKEKRMKRNEDSLRDLWDNIKCNNICIIGVPEGEKREKGPEKIFEEIIVENFPNMGKEIATQVQEAQRVPYRINPRRNTPRHIVIKLAKIKDKEKLLKAAREKRQITYKGTPIRLTADFSAETLQARKDWHDILKVMKGKNLQPRLLYPARISFRFDGEIKSFTDKQKLREFSTTKPALQQMLKELL</sequence>
<evidence type="ECO:0000259" key="3">
    <source>
        <dbReference type="Pfam" id="PF02994"/>
    </source>
</evidence>
<dbReference type="Gene3D" id="1.20.5.390">
    <property type="entry name" value="L1 transposable element, trimerization domain"/>
    <property type="match status" value="1"/>
</dbReference>
<dbReference type="InterPro" id="IPR035300">
    <property type="entry name" value="L1_dsRBD"/>
</dbReference>
<feature type="domain" description="L1 transposable element trimerization" evidence="4">
    <location>
        <begin position="95"/>
        <end position="132"/>
    </location>
</feature>
<feature type="coiled-coil region" evidence="2">
    <location>
        <begin position="50"/>
        <end position="119"/>
    </location>
</feature>
<dbReference type="Gene3D" id="3.30.70.1820">
    <property type="entry name" value="L1 transposable element, RRM domain"/>
    <property type="match status" value="1"/>
</dbReference>
<evidence type="ECO:0000259" key="4">
    <source>
        <dbReference type="Pfam" id="PF17489"/>
    </source>
</evidence>
<dbReference type="InterPro" id="IPR004244">
    <property type="entry name" value="Transposase_22"/>
</dbReference>
<evidence type="ECO:0000259" key="5">
    <source>
        <dbReference type="Pfam" id="PF17490"/>
    </source>
</evidence>
<dbReference type="Gene3D" id="3.30.250.20">
    <property type="entry name" value="L1 transposable element, C-terminal domain"/>
    <property type="match status" value="1"/>
</dbReference>
<dbReference type="Proteomes" id="UP000694561">
    <property type="component" value="Unplaced"/>
</dbReference>
<comment type="similarity">
    <text evidence="1">Belongs to the transposase 22 family.</text>
</comment>